<reference evidence="1 2" key="2">
    <citation type="submission" date="2018-11" db="EMBL/GenBank/DDBJ databases">
        <authorList>
            <consortium name="Pathogen Informatics"/>
        </authorList>
    </citation>
    <scope>NUCLEOTIDE SEQUENCE [LARGE SCALE GENOMIC DNA]</scope>
</reference>
<evidence type="ECO:0000313" key="3">
    <source>
        <dbReference type="WBParaSite" id="TCLT_0000957601-mRNA-1"/>
    </source>
</evidence>
<dbReference type="OMA" id="QIFMMTT"/>
<proteinExistence type="predicted"/>
<dbReference type="WBParaSite" id="TCLT_0000957601-mRNA-1">
    <property type="protein sequence ID" value="TCLT_0000957601-mRNA-1"/>
    <property type="gene ID" value="TCLT_0000957601"/>
</dbReference>
<reference evidence="3" key="1">
    <citation type="submission" date="2017-02" db="UniProtKB">
        <authorList>
            <consortium name="WormBaseParasite"/>
        </authorList>
    </citation>
    <scope>IDENTIFICATION</scope>
</reference>
<dbReference type="AlphaFoldDB" id="A0A0N5D8X9"/>
<sequence length="83" mass="9866">MLTTRTQLRQQAYQMFNVDNNRDFALAVEARLNNYFRSKQQKLDKRSILQIREEKDNASVILENFLKMAGLPPDEVKKFCQKE</sequence>
<keyword evidence="2" id="KW-1185">Reference proteome</keyword>
<dbReference type="EMBL" id="UYYF01004828">
    <property type="protein sequence ID" value="VDN07212.1"/>
    <property type="molecule type" value="Genomic_DNA"/>
</dbReference>
<accession>A0A0N5D8X9</accession>
<dbReference type="OrthoDB" id="5800852at2759"/>
<gene>
    <name evidence="1" type="ORF">TCLT_LOCUS9567</name>
</gene>
<organism evidence="3">
    <name type="scientific">Thelazia callipaeda</name>
    <name type="common">Oriental eyeworm</name>
    <name type="synonym">Parasitic nematode</name>
    <dbReference type="NCBI Taxonomy" id="103827"/>
    <lineage>
        <taxon>Eukaryota</taxon>
        <taxon>Metazoa</taxon>
        <taxon>Ecdysozoa</taxon>
        <taxon>Nematoda</taxon>
        <taxon>Chromadorea</taxon>
        <taxon>Rhabditida</taxon>
        <taxon>Spirurina</taxon>
        <taxon>Spiruromorpha</taxon>
        <taxon>Thelazioidea</taxon>
        <taxon>Thelaziidae</taxon>
        <taxon>Thelazia</taxon>
    </lineage>
</organism>
<protein>
    <submittedName>
        <fullName evidence="1 3">Uncharacterized protein</fullName>
    </submittedName>
</protein>
<evidence type="ECO:0000313" key="2">
    <source>
        <dbReference type="Proteomes" id="UP000276776"/>
    </source>
</evidence>
<dbReference type="Proteomes" id="UP000276776">
    <property type="component" value="Unassembled WGS sequence"/>
</dbReference>
<evidence type="ECO:0000313" key="1">
    <source>
        <dbReference type="EMBL" id="VDN07212.1"/>
    </source>
</evidence>
<name>A0A0N5D8X9_THECL</name>